<evidence type="ECO:0000259" key="1">
    <source>
        <dbReference type="Pfam" id="PF03184"/>
    </source>
</evidence>
<evidence type="ECO:0000313" key="3">
    <source>
        <dbReference type="Proteomes" id="UP000499080"/>
    </source>
</evidence>
<protein>
    <recommendedName>
        <fullName evidence="1">DDE-1 domain-containing protein</fullName>
    </recommendedName>
</protein>
<dbReference type="InterPro" id="IPR004875">
    <property type="entry name" value="DDE_SF_endonuclease_dom"/>
</dbReference>
<name>A0A4Y2I1K5_ARAVE</name>
<dbReference type="EMBL" id="BGPR01002288">
    <property type="protein sequence ID" value="GBM71039.1"/>
    <property type="molecule type" value="Genomic_DNA"/>
</dbReference>
<accession>A0A4Y2I1K5</accession>
<dbReference type="AlphaFoldDB" id="A0A4Y2I1K5"/>
<dbReference type="OrthoDB" id="6433005at2759"/>
<dbReference type="GO" id="GO:0003676">
    <property type="term" value="F:nucleic acid binding"/>
    <property type="evidence" value="ECO:0007669"/>
    <property type="project" value="InterPro"/>
</dbReference>
<proteinExistence type="predicted"/>
<sequence>MLQLAEQNAIILLCLPPHTSHWLQPLDRSFFNSLKTNYYAACDNFLKNHPSRKINRLQFGNLLNSAWVKSAHVEIGIEGFQACGIIPFDLDVIPHYAHLSEVEI</sequence>
<organism evidence="2 3">
    <name type="scientific">Araneus ventricosus</name>
    <name type="common">Orbweaver spider</name>
    <name type="synonym">Epeira ventricosa</name>
    <dbReference type="NCBI Taxonomy" id="182803"/>
    <lineage>
        <taxon>Eukaryota</taxon>
        <taxon>Metazoa</taxon>
        <taxon>Ecdysozoa</taxon>
        <taxon>Arthropoda</taxon>
        <taxon>Chelicerata</taxon>
        <taxon>Arachnida</taxon>
        <taxon>Araneae</taxon>
        <taxon>Araneomorphae</taxon>
        <taxon>Entelegynae</taxon>
        <taxon>Araneoidea</taxon>
        <taxon>Araneidae</taxon>
        <taxon>Araneus</taxon>
    </lineage>
</organism>
<comment type="caution">
    <text evidence="2">The sequence shown here is derived from an EMBL/GenBank/DDBJ whole genome shotgun (WGS) entry which is preliminary data.</text>
</comment>
<evidence type="ECO:0000313" key="2">
    <source>
        <dbReference type="EMBL" id="GBM71039.1"/>
    </source>
</evidence>
<dbReference type="Pfam" id="PF03184">
    <property type="entry name" value="DDE_1"/>
    <property type="match status" value="1"/>
</dbReference>
<gene>
    <name evidence="2" type="ORF">AVEN_272385_1</name>
</gene>
<dbReference type="Proteomes" id="UP000499080">
    <property type="component" value="Unassembled WGS sequence"/>
</dbReference>
<feature type="domain" description="DDE-1" evidence="1">
    <location>
        <begin position="6"/>
        <end position="80"/>
    </location>
</feature>
<keyword evidence="3" id="KW-1185">Reference proteome</keyword>
<reference evidence="2 3" key="1">
    <citation type="journal article" date="2019" name="Sci. Rep.">
        <title>Orb-weaving spider Araneus ventricosus genome elucidates the spidroin gene catalogue.</title>
        <authorList>
            <person name="Kono N."/>
            <person name="Nakamura H."/>
            <person name="Ohtoshi R."/>
            <person name="Moran D.A.P."/>
            <person name="Shinohara A."/>
            <person name="Yoshida Y."/>
            <person name="Fujiwara M."/>
            <person name="Mori M."/>
            <person name="Tomita M."/>
            <person name="Arakawa K."/>
        </authorList>
    </citation>
    <scope>NUCLEOTIDE SEQUENCE [LARGE SCALE GENOMIC DNA]</scope>
</reference>